<dbReference type="Proteomes" id="UP001157502">
    <property type="component" value="Chromosome 5"/>
</dbReference>
<evidence type="ECO:0000313" key="2">
    <source>
        <dbReference type="Proteomes" id="UP001157502"/>
    </source>
</evidence>
<keyword evidence="2" id="KW-1185">Reference proteome</keyword>
<sequence length="837" mass="93148">MASVLGNSARIMGTSDCDLRSHFKRRRRRSTRKERTSMLSAFISPMKFRDSGTTTSRDHGDASSGRNAEVKENHDSRNQVDRSVTLTGHQHSSALYTDISGGLFRTTPRHRKQTFVEGKDCLLYELQVTCKRTAHCFMSDTCPSALPGSDTACQKNMRTSWCVTRKNALVQLNELKPGLQYEMVSRTGPVHAPVFAVGVEVNGFRFEGKGPTKKKAKMKAAELALGSFIQFPNASQAHTTLGNLRFVNSVAPTDFTSDQADLVPGTPYEEFEEVDGKVLCHNYRTCGKGRELLTSLCSKGKLLSLTLDLMSSANQTRHGMESSLVEELRPVTVLNELRPGLRYICLTERVRGRQARYFVIAVRVDGKIFEGCGRSKSLAKAQAAGLALRDVFNISLGSVRNISHTASWTKSTQLPQFFAESIFYLVRRKYSELTDKSHIISQSYNHHKVLAGIVMTRGLDLRRAQVVCLGTGTKCISGKNVSEQGWTVNDCHAEVIARRAFLRFLYAQLEIVLSNLQDSLEQSIFVHDKVSAYRLRDGIQFHMYVSSSPCGDARLNCPYEITATHHTVQRSVKKLRCQLRMKMEGGEGTLPVSVWRANQKWGRGWPRELPIAMSCTDKIARWNVLGLQGSLLSHLVAPVYLHSLTVGSLCHTGHLGRTMARRMGHIISLPYSYRRNQLFFGCLSNSEGRHPGKSPSVSVNWSAGDAVLEVVEASTGREKHSGTPSRLCKRSLFTRWESLHNMLSRQVVVLGAEDTSFQMPKRAKALSALSVGGLVFPKEDATCRTTIDEVMKTYSAVKMASGAYQKARQKFVLSLQDAGLGIWNGEPPEQENFQNGF</sequence>
<accession>A0ACC2H7Z5</accession>
<dbReference type="EMBL" id="CM055732">
    <property type="protein sequence ID" value="KAJ8011880.1"/>
    <property type="molecule type" value="Genomic_DNA"/>
</dbReference>
<reference evidence="1" key="1">
    <citation type="submission" date="2021-05" db="EMBL/GenBank/DDBJ databases">
        <authorList>
            <person name="Pan Q."/>
            <person name="Jouanno E."/>
            <person name="Zahm M."/>
            <person name="Klopp C."/>
            <person name="Cabau C."/>
            <person name="Louis A."/>
            <person name="Berthelot C."/>
            <person name="Parey E."/>
            <person name="Roest Crollius H."/>
            <person name="Montfort J."/>
            <person name="Robinson-Rechavi M."/>
            <person name="Bouchez O."/>
            <person name="Lampietro C."/>
            <person name="Lopez Roques C."/>
            <person name="Donnadieu C."/>
            <person name="Postlethwait J."/>
            <person name="Bobe J."/>
            <person name="Dillon D."/>
            <person name="Chandos A."/>
            <person name="von Hippel F."/>
            <person name="Guiguen Y."/>
        </authorList>
    </citation>
    <scope>NUCLEOTIDE SEQUENCE</scope>
    <source>
        <strain evidence="1">YG-Jan2019</strain>
    </source>
</reference>
<protein>
    <submittedName>
        <fullName evidence="1">Uncharacterized protein</fullName>
    </submittedName>
</protein>
<gene>
    <name evidence="1" type="ORF">DPEC_G00062880</name>
</gene>
<comment type="caution">
    <text evidence="1">The sequence shown here is derived from an EMBL/GenBank/DDBJ whole genome shotgun (WGS) entry which is preliminary data.</text>
</comment>
<name>A0ACC2H7Z5_DALPE</name>
<organism evidence="1 2">
    <name type="scientific">Dallia pectoralis</name>
    <name type="common">Alaska blackfish</name>
    <dbReference type="NCBI Taxonomy" id="75939"/>
    <lineage>
        <taxon>Eukaryota</taxon>
        <taxon>Metazoa</taxon>
        <taxon>Chordata</taxon>
        <taxon>Craniata</taxon>
        <taxon>Vertebrata</taxon>
        <taxon>Euteleostomi</taxon>
        <taxon>Actinopterygii</taxon>
        <taxon>Neopterygii</taxon>
        <taxon>Teleostei</taxon>
        <taxon>Protacanthopterygii</taxon>
        <taxon>Esociformes</taxon>
        <taxon>Umbridae</taxon>
        <taxon>Dallia</taxon>
    </lineage>
</organism>
<proteinExistence type="predicted"/>
<evidence type="ECO:0000313" key="1">
    <source>
        <dbReference type="EMBL" id="KAJ8011880.1"/>
    </source>
</evidence>